<name>A0A8S0RZQ6_OLEEU</name>
<dbReference type="Pfam" id="PF09331">
    <property type="entry name" value="DUF1985"/>
    <property type="match status" value="1"/>
</dbReference>
<evidence type="ECO:0000313" key="3">
    <source>
        <dbReference type="Proteomes" id="UP000594638"/>
    </source>
</evidence>
<dbReference type="PANTHER" id="PTHR48449">
    <property type="entry name" value="DUF1985 DOMAIN-CONTAINING PROTEIN"/>
    <property type="match status" value="1"/>
</dbReference>
<proteinExistence type="predicted"/>
<comment type="caution">
    <text evidence="2">The sequence shown here is derived from an EMBL/GenBank/DDBJ whole genome shotgun (WGS) entry which is preliminary data.</text>
</comment>
<dbReference type="EMBL" id="CACTIH010003817">
    <property type="protein sequence ID" value="CAA2985626.1"/>
    <property type="molecule type" value="Genomic_DNA"/>
</dbReference>
<dbReference type="Proteomes" id="UP000594638">
    <property type="component" value="Unassembled WGS sequence"/>
</dbReference>
<dbReference type="PANTHER" id="PTHR48449:SF1">
    <property type="entry name" value="DUF1985 DOMAIN-CONTAINING PROTEIN"/>
    <property type="match status" value="1"/>
</dbReference>
<feature type="domain" description="DUF1985" evidence="1">
    <location>
        <begin position="68"/>
        <end position="187"/>
    </location>
</feature>
<evidence type="ECO:0000313" key="2">
    <source>
        <dbReference type="EMBL" id="CAA2985626.1"/>
    </source>
</evidence>
<keyword evidence="3" id="KW-1185">Reference proteome</keyword>
<sequence length="442" mass="50410">MEFQFGVFENVRLPVRISQRSNLKYIKTVMDNLDDRLRADFRNSCLGILADVPEIQFSTQLIQALVCQGIRCDKSHELRFNVQGHLTWFGLQKYAIVTGLHAGSFPEGDRYTKALEKRRLKEKYFKSLEKISCAQMENTFVRASTPGTDRCKLGLALIVEGVITASDNNVGIDEDTHYLVDDLELFFHTTGPKPCLHNLWMDINATIFLFSSGLIWAYEVVPELSERFDGQVGERSPRLLYWTSTKQPQQRMYDAFFRDVQLHVHATLRPTEAERDLPYIVSLVPFPDRSVQFLDDLARSVVGPQFHEAARPVGDMRVALRVTGMTTSLVQGSRTMRHRRAMIIRHRRATRTMGLRLMTVETEVATSPGMRGGPTVMRDDVEGMLLDQRILFEMRLRIVKLKIIQHMIEEFARLRDFISNLVSPSGGTSTSATAPVMNVPNI</sequence>
<dbReference type="OrthoDB" id="1114298at2759"/>
<evidence type="ECO:0000259" key="1">
    <source>
        <dbReference type="Pfam" id="PF09331"/>
    </source>
</evidence>
<protein>
    <recommendedName>
        <fullName evidence="1">DUF1985 domain-containing protein</fullName>
    </recommendedName>
</protein>
<dbReference type="AlphaFoldDB" id="A0A8S0RZQ6"/>
<reference evidence="2 3" key="1">
    <citation type="submission" date="2019-12" db="EMBL/GenBank/DDBJ databases">
        <authorList>
            <person name="Alioto T."/>
            <person name="Alioto T."/>
            <person name="Gomez Garrido J."/>
        </authorList>
    </citation>
    <scope>NUCLEOTIDE SEQUENCE [LARGE SCALE GENOMIC DNA]</scope>
</reference>
<dbReference type="Gramene" id="OE9A075173T1">
    <property type="protein sequence ID" value="OE9A075173C1"/>
    <property type="gene ID" value="OE9A075173"/>
</dbReference>
<dbReference type="InterPro" id="IPR015410">
    <property type="entry name" value="DUF1985"/>
</dbReference>
<organism evidence="2 3">
    <name type="scientific">Olea europaea subsp. europaea</name>
    <dbReference type="NCBI Taxonomy" id="158383"/>
    <lineage>
        <taxon>Eukaryota</taxon>
        <taxon>Viridiplantae</taxon>
        <taxon>Streptophyta</taxon>
        <taxon>Embryophyta</taxon>
        <taxon>Tracheophyta</taxon>
        <taxon>Spermatophyta</taxon>
        <taxon>Magnoliopsida</taxon>
        <taxon>eudicotyledons</taxon>
        <taxon>Gunneridae</taxon>
        <taxon>Pentapetalae</taxon>
        <taxon>asterids</taxon>
        <taxon>lamiids</taxon>
        <taxon>Lamiales</taxon>
        <taxon>Oleaceae</taxon>
        <taxon>Oleeae</taxon>
        <taxon>Olea</taxon>
    </lineage>
</organism>
<accession>A0A8S0RZQ6</accession>
<gene>
    <name evidence="2" type="ORF">OLEA9_A075173</name>
</gene>